<reference evidence="1" key="1">
    <citation type="submission" date="2022-04" db="EMBL/GenBank/DDBJ databases">
        <title>Chromosome-scale genome assembly of Holotrichia oblita Faldermann.</title>
        <authorList>
            <person name="Rongchong L."/>
        </authorList>
    </citation>
    <scope>NUCLEOTIDE SEQUENCE</scope>
    <source>
        <strain evidence="1">81SQS9</strain>
    </source>
</reference>
<accession>A0ACB9T884</accession>
<sequence length="1411" mass="162422">MKLRKLLFLLVLALAAVNGQDENIENIENVETVDETVPSEPESDPIPDETPLEEPVQEPAEIIPEEVPAPAPVSDVEVTEVVENKGPKERLIDFVDYTNWGKHLVPRRLNSRSQKPNPRQEFWILRKKKQTRILIKLYQFPDSITSRYAPSAESARTTGIPFVITEQRLAQIRAQFMYWFYDMGGPDNEGDFQRAIQSSTQTIHKNFNFQLPFFGFRFNYTRVSLNGYLEFSDPPENYEAYPLTFPSKDWPRVNDPSFIGIFFSKCRVGAIRAEDIDQRRAGVYYRMERDLLFRTDQFGVEVRERVKWDIRTGIIGADNFEPKHAVIVTWKNVTFAGGISQSIFFTNTFQIVLATDEVITYCIFNYLDITWTSHTEAGSDTLKGEGGVPAFVGFNAGNGTRSWEYAPYSQGPTIRDLVGRGWGNGFPGRHIFRIDENILTGNCNKDIDGANLPLMFAPESGNMLGGTIVNITGPCFSRSDKVMCKFDVEPEVTGIVVDSNRAICVQPRLQVEGYVRFEIAINNEKFKWKGKYFVETPGTAAEKIFFDDNNVNEMNPSEIRIKWVKHNLTINENAPIRISLWGYRETTIRPEFLFIDQIAEGITNTGEFTIVPAQFRNRDNQFLTNMKFGFLQINLTDAIPIEGQTSTNLAVTPVIWSRPIPLGWYFGPQWERRFGVNWPKALCDEWIRQDRFLKNFAHELHQCPCTLEHALNDRGRFLPDVGCDRDSNPRCEFNTGAMHCIRTGSPTLEGSEQQCCYDKNNFLMLSYDNQWGSFPRRSHNLGFLPWNEANKVPTLSHWWHDIVPRFLCCKWQEEQAVGCETLRFERRPSQDCVSYQAPAVAGVFGDPHMITFDSLAYTFNGKGEFVLVRTKTHNNQLDIQGRFEQMPMNKYGEVRATELSAIAARGNSSTVVEVRRRPAEARWRYRLDVLVDGRRVYFDRPALRFQHFPGVTVYTPTYILNQSEVIMMFDSGAGVEVIENRGHLTARVFLPWNFINQTRGLFGNWSFDMTDDFTLPDGGLTAIHTNLNDFERVYTDFGMRWMLEDREDPRIGGALFHREHGRTAATYNNVTFRPEFRKDINILIPENRSIFRTRAQEICHENYQCLYDFAMNLDRHQAHFTLNYYSTIINIKQTNDRRTISCGILPTPRFGRKSNFLFVPGTTVMFECNQNFVLVGDQRRECLPHGQWNIPDYGYTECLRQQEYSARYAGVTSAIVLAVLLPLILCIAYVGYKGYQKFSRKEEDISWLYGPPSRSASRLKINELNSDGASPTTPLTEDEYTYRSPTNSEQGKRRSYDKSYRTHEPLKGLPEVEFEEKPWDVTSDNTQSPVSETKMERDSSSVEYALPYNAKNAAFYQPRSPAESVQFRNDLKLERPETEVPYYAEIDKDKKKSDRDLNKRLQSQSSLSTAV</sequence>
<evidence type="ECO:0000313" key="1">
    <source>
        <dbReference type="EMBL" id="KAI4463035.1"/>
    </source>
</evidence>
<dbReference type="Proteomes" id="UP001056778">
    <property type="component" value="Chromosome 4"/>
</dbReference>
<evidence type="ECO:0000313" key="2">
    <source>
        <dbReference type="Proteomes" id="UP001056778"/>
    </source>
</evidence>
<protein>
    <submittedName>
        <fullName evidence="1">Mucin 4-related</fullName>
    </submittedName>
</protein>
<organism evidence="1 2">
    <name type="scientific">Holotrichia oblita</name>
    <name type="common">Chafer beetle</name>
    <dbReference type="NCBI Taxonomy" id="644536"/>
    <lineage>
        <taxon>Eukaryota</taxon>
        <taxon>Metazoa</taxon>
        <taxon>Ecdysozoa</taxon>
        <taxon>Arthropoda</taxon>
        <taxon>Hexapoda</taxon>
        <taxon>Insecta</taxon>
        <taxon>Pterygota</taxon>
        <taxon>Neoptera</taxon>
        <taxon>Endopterygota</taxon>
        <taxon>Coleoptera</taxon>
        <taxon>Polyphaga</taxon>
        <taxon>Scarabaeiformia</taxon>
        <taxon>Scarabaeidae</taxon>
        <taxon>Melolonthinae</taxon>
        <taxon>Holotrichia</taxon>
    </lineage>
</organism>
<gene>
    <name evidence="1" type="ORF">MML48_4g00011005</name>
</gene>
<name>A0ACB9T884_HOLOL</name>
<keyword evidence="2" id="KW-1185">Reference proteome</keyword>
<dbReference type="EMBL" id="CM043018">
    <property type="protein sequence ID" value="KAI4463035.1"/>
    <property type="molecule type" value="Genomic_DNA"/>
</dbReference>
<comment type="caution">
    <text evidence="1">The sequence shown here is derived from an EMBL/GenBank/DDBJ whole genome shotgun (WGS) entry which is preliminary data.</text>
</comment>
<proteinExistence type="predicted"/>